<feature type="binding site" evidence="9">
    <location>
        <position position="37"/>
    </location>
    <ligand>
        <name>O2</name>
        <dbReference type="ChEBI" id="CHEBI:15379"/>
    </ligand>
</feature>
<feature type="binding site" evidence="9">
    <location>
        <position position="41"/>
    </location>
    <ligand>
        <name>Fe cation</name>
        <dbReference type="ChEBI" id="CHEBI:24875"/>
        <note>catalytic</note>
    </ligand>
</feature>
<dbReference type="UniPathway" id="UPA00253">
    <property type="reaction ID" value="UER00330"/>
</dbReference>
<evidence type="ECO:0000256" key="6">
    <source>
        <dbReference type="ARBA" id="ARBA00022964"/>
    </source>
</evidence>
<evidence type="ECO:0000256" key="4">
    <source>
        <dbReference type="ARBA" id="ARBA00022642"/>
    </source>
</evidence>
<dbReference type="GO" id="GO:0006569">
    <property type="term" value="P:L-tryptophan catabolic process"/>
    <property type="evidence" value="ECO:0007669"/>
    <property type="project" value="UniProtKB-UniRule"/>
</dbReference>
<dbReference type="InterPro" id="IPR011051">
    <property type="entry name" value="RmlC_Cupin_sf"/>
</dbReference>
<evidence type="ECO:0000256" key="2">
    <source>
        <dbReference type="ARBA" id="ARBA00002752"/>
    </source>
</evidence>
<dbReference type="AlphaFoldDB" id="A0A6A5ZHM0"/>
<evidence type="ECO:0000256" key="5">
    <source>
        <dbReference type="ARBA" id="ARBA00022723"/>
    </source>
</evidence>
<evidence type="ECO:0000256" key="9">
    <source>
        <dbReference type="HAMAP-Rule" id="MF_03019"/>
    </source>
</evidence>
<comment type="pathway">
    <text evidence="9">Cofactor biosynthesis; NAD(+) biosynthesis; quinolinate from L-kynurenine: step 3/3.</text>
</comment>
<evidence type="ECO:0000256" key="3">
    <source>
        <dbReference type="ARBA" id="ARBA00022490"/>
    </source>
</evidence>
<dbReference type="GO" id="GO:0000334">
    <property type="term" value="F:3-hydroxyanthranilate 3,4-dioxygenase activity"/>
    <property type="evidence" value="ECO:0007669"/>
    <property type="project" value="UniProtKB-UniRule"/>
</dbReference>
<evidence type="ECO:0000256" key="8">
    <source>
        <dbReference type="ARBA" id="ARBA00023004"/>
    </source>
</evidence>
<feature type="binding site" evidence="9">
    <location>
        <position position="151"/>
    </location>
    <ligand>
        <name>a divalent metal cation</name>
        <dbReference type="ChEBI" id="CHEBI:60240"/>
    </ligand>
</feature>
<dbReference type="HAMAP" id="MF_00825">
    <property type="entry name" value="3_HAO"/>
    <property type="match status" value="1"/>
</dbReference>
<evidence type="ECO:0000256" key="1">
    <source>
        <dbReference type="ARBA" id="ARBA00001954"/>
    </source>
</evidence>
<keyword evidence="7 9" id="KW-0560">Oxidoreductase</keyword>
<sequence length="166" mass="18825">MPLSYQENSHLLKPPVNNYLVHNSSVTVMIVGGPNERTDYHINETAEWFYMYKGGMLLKVVDDGAFRDIHINEGEMFLLPPNTPHNPVRFADTVGIVIEQKRPEESVDRLRWYCQSCGEKVHEASFHCTNLGTQIKEAVEAFKADKEARRCKKCGTICDTAPAKKA</sequence>
<feature type="binding site" evidence="9">
    <location>
        <position position="85"/>
    </location>
    <ligand>
        <name>Fe cation</name>
        <dbReference type="ChEBI" id="CHEBI:24875"/>
        <note>catalytic</note>
    </ligand>
</feature>
<feature type="binding site" evidence="9">
    <location>
        <position position="114"/>
    </location>
    <ligand>
        <name>a divalent metal cation</name>
        <dbReference type="ChEBI" id="CHEBI:60240"/>
    </ligand>
</feature>
<dbReference type="EC" id="1.13.11.6" evidence="9"/>
<keyword evidence="4 9" id="KW-0662">Pyridine nucleotide biosynthesis</keyword>
<dbReference type="InterPro" id="IPR014710">
    <property type="entry name" value="RmlC-like_jellyroll"/>
</dbReference>
<keyword evidence="11" id="KW-1185">Reference proteome</keyword>
<proteinExistence type="inferred from homology"/>
<feature type="binding site" evidence="9">
    <location>
        <position position="154"/>
    </location>
    <ligand>
        <name>a divalent metal cation</name>
        <dbReference type="ChEBI" id="CHEBI:60240"/>
    </ligand>
</feature>
<dbReference type="NCBIfam" id="TIGR03037">
    <property type="entry name" value="anthran_nbaC"/>
    <property type="match status" value="1"/>
</dbReference>
<dbReference type="Proteomes" id="UP000799770">
    <property type="component" value="Unassembled WGS sequence"/>
</dbReference>
<evidence type="ECO:0000313" key="10">
    <source>
        <dbReference type="EMBL" id="KAF2118307.1"/>
    </source>
</evidence>
<dbReference type="PANTHER" id="PTHR15497">
    <property type="entry name" value="3-HYDROXYANTHRANILATE 3,4-DIOXYGENASE"/>
    <property type="match status" value="1"/>
</dbReference>
<dbReference type="GO" id="GO:0005737">
    <property type="term" value="C:cytoplasm"/>
    <property type="evidence" value="ECO:0007669"/>
    <property type="project" value="UniProtKB-SubCell"/>
</dbReference>
<dbReference type="GO" id="GO:0019805">
    <property type="term" value="P:quinolinate biosynthetic process"/>
    <property type="evidence" value="ECO:0007669"/>
    <property type="project" value="UniProtKB-UniRule"/>
</dbReference>
<gene>
    <name evidence="9" type="primary">BNA1</name>
    <name evidence="10" type="ORF">BDV96DRAFT_611065</name>
</gene>
<comment type="similarity">
    <text evidence="9">Belongs to the 3-HAO family.</text>
</comment>
<protein>
    <recommendedName>
        <fullName evidence="9">3-hydroxyanthranilate 3,4-dioxygenase</fullName>
        <ecNumber evidence="9">1.13.11.6</ecNumber>
    </recommendedName>
    <alternativeName>
        <fullName evidence="9">3-hydroxyanthranilate oxygenase</fullName>
        <shortName evidence="9">3-HAO</shortName>
    </alternativeName>
    <alternativeName>
        <fullName evidence="9">3-hydroxyanthranilic acid dioxygenase</fullName>
        <shortName evidence="9">HAD</shortName>
    </alternativeName>
    <alternativeName>
        <fullName evidence="9">Biosynthesis of nicotinic acid protein 1</fullName>
    </alternativeName>
</protein>
<comment type="subcellular location">
    <subcellularLocation>
        <location evidence="9">Cytoplasm</location>
    </subcellularLocation>
</comment>
<feature type="binding site" evidence="9">
    <location>
        <position position="47"/>
    </location>
    <ligand>
        <name>Fe cation</name>
        <dbReference type="ChEBI" id="CHEBI:24875"/>
        <note>catalytic</note>
    </ligand>
</feature>
<accession>A0A6A5ZHM0</accession>
<evidence type="ECO:0000256" key="7">
    <source>
        <dbReference type="ARBA" id="ARBA00023002"/>
    </source>
</evidence>
<feature type="binding site" evidence="9">
    <location>
        <position position="47"/>
    </location>
    <ligand>
        <name>substrate</name>
    </ligand>
</feature>
<dbReference type="GO" id="GO:0034354">
    <property type="term" value="P:'de novo' NAD+ biosynthetic process from L-tryptophan"/>
    <property type="evidence" value="ECO:0007669"/>
    <property type="project" value="UniProtKB-UniRule"/>
</dbReference>
<organism evidence="10 11">
    <name type="scientific">Lophiotrema nucula</name>
    <dbReference type="NCBI Taxonomy" id="690887"/>
    <lineage>
        <taxon>Eukaryota</taxon>
        <taxon>Fungi</taxon>
        <taxon>Dikarya</taxon>
        <taxon>Ascomycota</taxon>
        <taxon>Pezizomycotina</taxon>
        <taxon>Dothideomycetes</taxon>
        <taxon>Pleosporomycetidae</taxon>
        <taxon>Pleosporales</taxon>
        <taxon>Lophiotremataceae</taxon>
        <taxon>Lophiotrema</taxon>
    </lineage>
</organism>
<dbReference type="OrthoDB" id="204928at2759"/>
<comment type="function">
    <text evidence="2 9">Catalyzes the oxidative ring opening of 3-hydroxyanthranilate to 2-amino-3-carboxymuconate semialdehyde, which spontaneously cyclizes to quinolinate.</text>
</comment>
<comment type="catalytic activity">
    <reaction evidence="9">
        <text>3-hydroxyanthranilate + O2 = (2Z,4Z)-2-amino-3-carboxymuconate 6-semialdehyde</text>
        <dbReference type="Rhea" id="RHEA:17953"/>
        <dbReference type="ChEBI" id="CHEBI:15379"/>
        <dbReference type="ChEBI" id="CHEBI:36559"/>
        <dbReference type="ChEBI" id="CHEBI:77612"/>
        <dbReference type="EC" id="1.13.11.6"/>
    </reaction>
</comment>
<keyword evidence="3 9" id="KW-0963">Cytoplasm</keyword>
<feature type="binding site" evidence="9">
    <location>
        <position position="99"/>
    </location>
    <ligand>
        <name>substrate</name>
    </ligand>
</feature>
<name>A0A6A5ZHM0_9PLEO</name>
<dbReference type="GO" id="GO:0043420">
    <property type="term" value="P:anthranilate metabolic process"/>
    <property type="evidence" value="ECO:0007669"/>
    <property type="project" value="UniProtKB-UniRule"/>
</dbReference>
<dbReference type="PANTHER" id="PTHR15497:SF1">
    <property type="entry name" value="3-HYDROXYANTHRANILATE 3,4-DIOXYGENASE"/>
    <property type="match status" value="1"/>
</dbReference>
<dbReference type="GO" id="GO:0008198">
    <property type="term" value="F:ferrous iron binding"/>
    <property type="evidence" value="ECO:0007669"/>
    <property type="project" value="UniProtKB-UniRule"/>
</dbReference>
<keyword evidence="8 9" id="KW-0408">Iron</keyword>
<keyword evidence="6 9" id="KW-0223">Dioxygenase</keyword>
<dbReference type="Pfam" id="PF06052">
    <property type="entry name" value="3-HAO"/>
    <property type="match status" value="1"/>
</dbReference>
<dbReference type="InterPro" id="IPR010329">
    <property type="entry name" value="3hydroanth_dOase"/>
</dbReference>
<feature type="binding site" evidence="9">
    <location>
        <position position="89"/>
    </location>
    <ligand>
        <name>substrate</name>
    </ligand>
</feature>
<dbReference type="FunFam" id="2.60.120.10:FF:000093">
    <property type="entry name" value="3-hydroxyanthranilate 3,4-dioxygenase"/>
    <property type="match status" value="1"/>
</dbReference>
<evidence type="ECO:0000313" key="11">
    <source>
        <dbReference type="Proteomes" id="UP000799770"/>
    </source>
</evidence>
<dbReference type="SUPFAM" id="SSF51182">
    <property type="entry name" value="RmlC-like cupins"/>
    <property type="match status" value="1"/>
</dbReference>
<dbReference type="CDD" id="cd06123">
    <property type="entry name" value="cupin_HAO"/>
    <property type="match status" value="1"/>
</dbReference>
<dbReference type="Gene3D" id="2.60.120.10">
    <property type="entry name" value="Jelly Rolls"/>
    <property type="match status" value="1"/>
</dbReference>
<reference evidence="10" key="1">
    <citation type="journal article" date="2020" name="Stud. Mycol.">
        <title>101 Dothideomycetes genomes: a test case for predicting lifestyles and emergence of pathogens.</title>
        <authorList>
            <person name="Haridas S."/>
            <person name="Albert R."/>
            <person name="Binder M."/>
            <person name="Bloem J."/>
            <person name="Labutti K."/>
            <person name="Salamov A."/>
            <person name="Andreopoulos B."/>
            <person name="Baker S."/>
            <person name="Barry K."/>
            <person name="Bills G."/>
            <person name="Bluhm B."/>
            <person name="Cannon C."/>
            <person name="Castanera R."/>
            <person name="Culley D."/>
            <person name="Daum C."/>
            <person name="Ezra D."/>
            <person name="Gonzalez J."/>
            <person name="Henrissat B."/>
            <person name="Kuo A."/>
            <person name="Liang C."/>
            <person name="Lipzen A."/>
            <person name="Lutzoni F."/>
            <person name="Magnuson J."/>
            <person name="Mondo S."/>
            <person name="Nolan M."/>
            <person name="Ohm R."/>
            <person name="Pangilinan J."/>
            <person name="Park H.-J."/>
            <person name="Ramirez L."/>
            <person name="Alfaro M."/>
            <person name="Sun H."/>
            <person name="Tritt A."/>
            <person name="Yoshinaga Y."/>
            <person name="Zwiers L.-H."/>
            <person name="Turgeon B."/>
            <person name="Goodwin S."/>
            <person name="Spatafora J."/>
            <person name="Crous P."/>
            <person name="Grigoriev I."/>
        </authorList>
    </citation>
    <scope>NUCLEOTIDE SEQUENCE</scope>
    <source>
        <strain evidence="10">CBS 627.86</strain>
    </source>
</reference>
<feature type="binding site" evidence="9">
    <location>
        <position position="117"/>
    </location>
    <ligand>
        <name>a divalent metal cation</name>
        <dbReference type="ChEBI" id="CHEBI:60240"/>
    </ligand>
</feature>
<keyword evidence="5 9" id="KW-0479">Metal-binding</keyword>
<dbReference type="EMBL" id="ML977317">
    <property type="protein sequence ID" value="KAF2118307.1"/>
    <property type="molecule type" value="Genomic_DNA"/>
</dbReference>
<comment type="cofactor">
    <cofactor evidence="1 9">
        <name>Fe(2+)</name>
        <dbReference type="ChEBI" id="CHEBI:29033"/>
    </cofactor>
</comment>